<dbReference type="EMBL" id="JARJCM010000567">
    <property type="protein sequence ID" value="KAJ7016192.1"/>
    <property type="molecule type" value="Genomic_DNA"/>
</dbReference>
<dbReference type="GO" id="GO:0008408">
    <property type="term" value="F:3'-5' exonuclease activity"/>
    <property type="evidence" value="ECO:0007669"/>
    <property type="project" value="InterPro"/>
</dbReference>
<evidence type="ECO:0000256" key="7">
    <source>
        <dbReference type="ARBA" id="ARBA00023242"/>
    </source>
</evidence>
<keyword evidence="5" id="KW-0269">Exonuclease</keyword>
<keyword evidence="12" id="KW-1185">Reference proteome</keyword>
<dbReference type="GO" id="GO:0005634">
    <property type="term" value="C:nucleus"/>
    <property type="evidence" value="ECO:0007669"/>
    <property type="project" value="UniProtKB-SubCell"/>
</dbReference>
<dbReference type="InterPro" id="IPR051132">
    <property type="entry name" value="3-5_Exonuclease_domain"/>
</dbReference>
<dbReference type="PANTHER" id="PTHR13620:SF109">
    <property type="entry name" value="3'-5' EXONUCLEASE"/>
    <property type="match status" value="1"/>
</dbReference>
<dbReference type="GO" id="GO:0003676">
    <property type="term" value="F:nucleic acid binding"/>
    <property type="evidence" value="ECO:0007669"/>
    <property type="project" value="InterPro"/>
</dbReference>
<evidence type="ECO:0000256" key="6">
    <source>
        <dbReference type="ARBA" id="ARBA00022842"/>
    </source>
</evidence>
<dbReference type="SUPFAM" id="SSF53098">
    <property type="entry name" value="Ribonuclease H-like"/>
    <property type="match status" value="1"/>
</dbReference>
<keyword evidence="7" id="KW-0539">Nucleus</keyword>
<feature type="domain" description="3'-5' exonuclease" evidence="10">
    <location>
        <begin position="70"/>
        <end position="263"/>
    </location>
</feature>
<dbReference type="Gene3D" id="3.30.420.10">
    <property type="entry name" value="Ribonuclease H-like superfamily/Ribonuclease H"/>
    <property type="match status" value="1"/>
</dbReference>
<keyword evidence="3" id="KW-0479">Metal-binding</keyword>
<keyword evidence="4" id="KW-0378">Hydrolase</keyword>
<gene>
    <name evidence="11" type="ORF">C8F04DRAFT_1282321</name>
</gene>
<evidence type="ECO:0000313" key="11">
    <source>
        <dbReference type="EMBL" id="KAJ7016192.1"/>
    </source>
</evidence>
<evidence type="ECO:0000256" key="9">
    <source>
        <dbReference type="ARBA" id="ARBA00042761"/>
    </source>
</evidence>
<accession>A0AAD6WL03</accession>
<evidence type="ECO:0000256" key="4">
    <source>
        <dbReference type="ARBA" id="ARBA00022801"/>
    </source>
</evidence>
<evidence type="ECO:0000256" key="3">
    <source>
        <dbReference type="ARBA" id="ARBA00022723"/>
    </source>
</evidence>
<evidence type="ECO:0000313" key="12">
    <source>
        <dbReference type="Proteomes" id="UP001218188"/>
    </source>
</evidence>
<evidence type="ECO:0000256" key="8">
    <source>
        <dbReference type="ARBA" id="ARBA00040531"/>
    </source>
</evidence>
<name>A0AAD6WL03_9AGAR</name>
<proteinExistence type="predicted"/>
<keyword evidence="2" id="KW-0540">Nuclease</keyword>
<keyword evidence="6" id="KW-0460">Magnesium</keyword>
<dbReference type="GO" id="GO:0046872">
    <property type="term" value="F:metal ion binding"/>
    <property type="evidence" value="ECO:0007669"/>
    <property type="project" value="UniProtKB-KW"/>
</dbReference>
<dbReference type="Proteomes" id="UP001218188">
    <property type="component" value="Unassembled WGS sequence"/>
</dbReference>
<dbReference type="SMART" id="SM00474">
    <property type="entry name" value="35EXOc"/>
    <property type="match status" value="1"/>
</dbReference>
<comment type="caution">
    <text evidence="11">The sequence shown here is derived from an EMBL/GenBank/DDBJ whole genome shotgun (WGS) entry which is preliminary data.</text>
</comment>
<organism evidence="11 12">
    <name type="scientific">Mycena alexandri</name>
    <dbReference type="NCBI Taxonomy" id="1745969"/>
    <lineage>
        <taxon>Eukaryota</taxon>
        <taxon>Fungi</taxon>
        <taxon>Dikarya</taxon>
        <taxon>Basidiomycota</taxon>
        <taxon>Agaricomycotina</taxon>
        <taxon>Agaricomycetes</taxon>
        <taxon>Agaricomycetidae</taxon>
        <taxon>Agaricales</taxon>
        <taxon>Marasmiineae</taxon>
        <taxon>Mycenaceae</taxon>
        <taxon>Mycena</taxon>
    </lineage>
</organism>
<evidence type="ECO:0000256" key="2">
    <source>
        <dbReference type="ARBA" id="ARBA00022722"/>
    </source>
</evidence>
<reference evidence="11" key="1">
    <citation type="submission" date="2023-03" db="EMBL/GenBank/DDBJ databases">
        <title>Massive genome expansion in bonnet fungi (Mycena s.s.) driven by repeated elements and novel gene families across ecological guilds.</title>
        <authorList>
            <consortium name="Lawrence Berkeley National Laboratory"/>
            <person name="Harder C.B."/>
            <person name="Miyauchi S."/>
            <person name="Viragh M."/>
            <person name="Kuo A."/>
            <person name="Thoen E."/>
            <person name="Andreopoulos B."/>
            <person name="Lu D."/>
            <person name="Skrede I."/>
            <person name="Drula E."/>
            <person name="Henrissat B."/>
            <person name="Morin E."/>
            <person name="Kohler A."/>
            <person name="Barry K."/>
            <person name="LaButti K."/>
            <person name="Morin E."/>
            <person name="Salamov A."/>
            <person name="Lipzen A."/>
            <person name="Mereny Z."/>
            <person name="Hegedus B."/>
            <person name="Baldrian P."/>
            <person name="Stursova M."/>
            <person name="Weitz H."/>
            <person name="Taylor A."/>
            <person name="Grigoriev I.V."/>
            <person name="Nagy L.G."/>
            <person name="Martin F."/>
            <person name="Kauserud H."/>
        </authorList>
    </citation>
    <scope>NUCLEOTIDE SEQUENCE</scope>
    <source>
        <strain evidence="11">CBHHK200</strain>
    </source>
</reference>
<dbReference type="InterPro" id="IPR012337">
    <property type="entry name" value="RNaseH-like_sf"/>
</dbReference>
<evidence type="ECO:0000256" key="5">
    <source>
        <dbReference type="ARBA" id="ARBA00022839"/>
    </source>
</evidence>
<dbReference type="AlphaFoldDB" id="A0AAD6WL03"/>
<sequence>MLRSVKSWIRKYFRSGTQTIYPAGDLVKSVQNPGMQSDNLPFFPLDFTVQYLTTEQAVDSALAQILDGVRRQTPEEAALDGVIDLVGGSKKSAILALHVVESMQGRVPLNWDNMGLCVVQICRGNHVWVINLRKVRAYPKELKRILTSSDILKVGVGLLSDIPVFWRDLRSELRHMVDVGMMARLLMTAVASDEEFTGNPYVDGGFQNLSLQKCAAVILGFSVDKTEQVSDWSGDLTVEQIQYAATDAVVVLRLYERLVVSLKERAEFLRLDIPTVFLVVADCVPSVGPLLRSTSMLISSLPDSCLLECFKQYLGRSRADFVTFVRARHVACAVHRSWGRVLQGYAPFWNHVVLTQHVPPPCVKIWLDNAGMGSLTVDITLRGLDAYYRYGDPSARVCSYVRAILPLLLPSTGRWLGLSLDVEDSVCAQLLLIAFRNRAAPFLRHLHLNCPVAGSDALGMQSLVLVGQAVELSGLGCFSRLSRLDLVGHGVAPAQRLSELISILEKMYSLEHLTLQSLEVLGRYDPNATAVLHALRTLVVDFGASLGMGVFVASLAMPALSSVVLTMRSFDKLGFVTCLSYQPSIFSSVSSLTIRSGGHLSGSRLAALDIFGPFVSAVSLDLRDAGSWFLGALADPRVGGNAHGNRVVLLPKLRTVSVDATALLFLRAFLDARMGVIGCALNHLHIRMDPTHNSVVPNGLSTSDWTHIRLNVLTFTTFPVVEAVPARFSTREPELLY</sequence>
<evidence type="ECO:0000256" key="1">
    <source>
        <dbReference type="ARBA" id="ARBA00004123"/>
    </source>
</evidence>
<evidence type="ECO:0000259" key="10">
    <source>
        <dbReference type="SMART" id="SM00474"/>
    </source>
</evidence>
<dbReference type="GO" id="GO:0006139">
    <property type="term" value="P:nucleobase-containing compound metabolic process"/>
    <property type="evidence" value="ECO:0007669"/>
    <property type="project" value="InterPro"/>
</dbReference>
<dbReference type="PANTHER" id="PTHR13620">
    <property type="entry name" value="3-5 EXONUCLEASE"/>
    <property type="match status" value="1"/>
</dbReference>
<dbReference type="InterPro" id="IPR002562">
    <property type="entry name" value="3'-5'_exonuclease_dom"/>
</dbReference>
<comment type="subcellular location">
    <subcellularLocation>
        <location evidence="1">Nucleus</location>
    </subcellularLocation>
</comment>
<dbReference type="InterPro" id="IPR036397">
    <property type="entry name" value="RNaseH_sf"/>
</dbReference>
<dbReference type="Pfam" id="PF01612">
    <property type="entry name" value="DNA_pol_A_exo1"/>
    <property type="match status" value="1"/>
</dbReference>
<protein>
    <recommendedName>
        <fullName evidence="8">3'-5' exonuclease</fullName>
    </recommendedName>
    <alternativeName>
        <fullName evidence="9">Werner Syndrome-like exonuclease</fullName>
    </alternativeName>
</protein>